<accession>A0AAD5XR93</accession>
<evidence type="ECO:0000313" key="1">
    <source>
        <dbReference type="EMBL" id="KAJ3198731.1"/>
    </source>
</evidence>
<protein>
    <submittedName>
        <fullName evidence="1">Vacuolar protein-sorting-associated protein 24</fullName>
    </submittedName>
</protein>
<dbReference type="AlphaFoldDB" id="A0AAD5XR93"/>
<dbReference type="PANTHER" id="PTHR10476">
    <property type="entry name" value="CHARGED MULTIVESICULAR BODY PROTEIN"/>
    <property type="match status" value="1"/>
</dbReference>
<evidence type="ECO:0000313" key="2">
    <source>
        <dbReference type="Proteomes" id="UP001211065"/>
    </source>
</evidence>
<organism evidence="1 2">
    <name type="scientific">Clydaea vesicula</name>
    <dbReference type="NCBI Taxonomy" id="447962"/>
    <lineage>
        <taxon>Eukaryota</taxon>
        <taxon>Fungi</taxon>
        <taxon>Fungi incertae sedis</taxon>
        <taxon>Chytridiomycota</taxon>
        <taxon>Chytridiomycota incertae sedis</taxon>
        <taxon>Chytridiomycetes</taxon>
        <taxon>Lobulomycetales</taxon>
        <taxon>Lobulomycetaceae</taxon>
        <taxon>Clydaea</taxon>
    </lineage>
</organism>
<keyword evidence="2" id="KW-1185">Reference proteome</keyword>
<dbReference type="Gene3D" id="6.10.140.1230">
    <property type="match status" value="1"/>
</dbReference>
<gene>
    <name evidence="1" type="primary">VPS24_2</name>
    <name evidence="1" type="ORF">HK099_003476</name>
</gene>
<dbReference type="EMBL" id="JADGJW010002277">
    <property type="protein sequence ID" value="KAJ3198731.1"/>
    <property type="molecule type" value="Genomic_DNA"/>
</dbReference>
<proteinExistence type="predicted"/>
<reference evidence="1" key="1">
    <citation type="submission" date="2020-05" db="EMBL/GenBank/DDBJ databases">
        <title>Phylogenomic resolution of chytrid fungi.</title>
        <authorList>
            <person name="Stajich J.E."/>
            <person name="Amses K."/>
            <person name="Simmons R."/>
            <person name="Seto K."/>
            <person name="Myers J."/>
            <person name="Bonds A."/>
            <person name="Quandt C.A."/>
            <person name="Barry K."/>
            <person name="Liu P."/>
            <person name="Grigoriev I."/>
            <person name="Longcore J.E."/>
            <person name="James T.Y."/>
        </authorList>
    </citation>
    <scope>NUCLEOTIDE SEQUENCE</scope>
    <source>
        <strain evidence="1">JEL0476</strain>
    </source>
</reference>
<comment type="caution">
    <text evidence="1">The sequence shown here is derived from an EMBL/GenBank/DDBJ whole genome shotgun (WGS) entry which is preliminary data.</text>
</comment>
<dbReference type="Pfam" id="PF03357">
    <property type="entry name" value="Snf7"/>
    <property type="match status" value="1"/>
</dbReference>
<name>A0AAD5XR93_9FUNG</name>
<sequence>MREMSMEMMKAGIIEEMLQETMEMDDDEEMEDEANEEVDKVLLELTQGILGGVSAPVGPELILEKNETVKPEIDEMKNRLEALRS</sequence>
<dbReference type="GO" id="GO:0007034">
    <property type="term" value="P:vacuolar transport"/>
    <property type="evidence" value="ECO:0007669"/>
    <property type="project" value="InterPro"/>
</dbReference>
<dbReference type="InterPro" id="IPR005024">
    <property type="entry name" value="Snf7_fam"/>
</dbReference>
<dbReference type="Proteomes" id="UP001211065">
    <property type="component" value="Unassembled WGS sequence"/>
</dbReference>